<dbReference type="PRINTS" id="PR00037">
    <property type="entry name" value="HTHLACR"/>
</dbReference>
<dbReference type="InterPro" id="IPR014036">
    <property type="entry name" value="DeoR-like_C"/>
</dbReference>
<dbReference type="Proteomes" id="UP001225134">
    <property type="component" value="Unassembled WGS sequence"/>
</dbReference>
<accession>A0ABT7HI25</accession>
<reference evidence="5 6" key="1">
    <citation type="submission" date="2023-06" db="EMBL/GenBank/DDBJ databases">
        <title>Antibody response to the Sneathia vaginalis cytopathogenic toxin A during pregnancy.</title>
        <authorList>
            <person name="Mccoy Z.T."/>
            <person name="Serrano M.G."/>
            <person name="Spaine K."/>
            <person name="Edwards D.J."/>
            <person name="Buck G.A."/>
            <person name="Jefferson K."/>
        </authorList>
    </citation>
    <scope>NUCLEOTIDE SEQUENCE [LARGE SCALE GENOMIC DNA]</scope>
    <source>
        <strain evidence="5 6">CCUG 42621</strain>
    </source>
</reference>
<dbReference type="SMART" id="SM00420">
    <property type="entry name" value="HTH_DEOR"/>
    <property type="match status" value="1"/>
</dbReference>
<dbReference type="Gene3D" id="1.10.10.10">
    <property type="entry name" value="Winged helix-like DNA-binding domain superfamily/Winged helix DNA-binding domain"/>
    <property type="match status" value="1"/>
</dbReference>
<dbReference type="InterPro" id="IPR036390">
    <property type="entry name" value="WH_DNA-bd_sf"/>
</dbReference>
<dbReference type="InterPro" id="IPR050313">
    <property type="entry name" value="Carb_Metab_HTH_regulators"/>
</dbReference>
<keyword evidence="2 5" id="KW-0238">DNA-binding</keyword>
<dbReference type="PROSITE" id="PS51000">
    <property type="entry name" value="HTH_DEOR_2"/>
    <property type="match status" value="1"/>
</dbReference>
<dbReference type="InterPro" id="IPR018356">
    <property type="entry name" value="Tscrpt_reg_HTH_DeoR_CS"/>
</dbReference>
<dbReference type="PANTHER" id="PTHR30363:SF44">
    <property type="entry name" value="AGA OPERON TRANSCRIPTIONAL REPRESSOR-RELATED"/>
    <property type="match status" value="1"/>
</dbReference>
<dbReference type="InterPro" id="IPR001034">
    <property type="entry name" value="DeoR_HTH"/>
</dbReference>
<dbReference type="PROSITE" id="PS00894">
    <property type="entry name" value="HTH_DEOR_1"/>
    <property type="match status" value="1"/>
</dbReference>
<dbReference type="SUPFAM" id="SSF100950">
    <property type="entry name" value="NagB/RpiA/CoA transferase-like"/>
    <property type="match status" value="1"/>
</dbReference>
<keyword evidence="3" id="KW-0804">Transcription</keyword>
<organism evidence="5 6">
    <name type="scientific">Sneathia sanguinegens</name>
    <dbReference type="NCBI Taxonomy" id="40543"/>
    <lineage>
        <taxon>Bacteria</taxon>
        <taxon>Fusobacteriati</taxon>
        <taxon>Fusobacteriota</taxon>
        <taxon>Fusobacteriia</taxon>
        <taxon>Fusobacteriales</taxon>
        <taxon>Leptotrichiaceae</taxon>
        <taxon>Sneathia</taxon>
    </lineage>
</organism>
<keyword evidence="6" id="KW-1185">Reference proteome</keyword>
<dbReference type="Pfam" id="PF08220">
    <property type="entry name" value="HTH_DeoR"/>
    <property type="match status" value="1"/>
</dbReference>
<dbReference type="SMART" id="SM01134">
    <property type="entry name" value="DeoRC"/>
    <property type="match status" value="1"/>
</dbReference>
<proteinExistence type="predicted"/>
<dbReference type="EMBL" id="JASSPP010000001">
    <property type="protein sequence ID" value="MDK9580161.1"/>
    <property type="molecule type" value="Genomic_DNA"/>
</dbReference>
<evidence type="ECO:0000256" key="3">
    <source>
        <dbReference type="ARBA" id="ARBA00023163"/>
    </source>
</evidence>
<dbReference type="InterPro" id="IPR037171">
    <property type="entry name" value="NagB/RpiA_transferase-like"/>
</dbReference>
<evidence type="ECO:0000259" key="4">
    <source>
        <dbReference type="PROSITE" id="PS51000"/>
    </source>
</evidence>
<dbReference type="PANTHER" id="PTHR30363">
    <property type="entry name" value="HTH-TYPE TRANSCRIPTIONAL REGULATOR SRLR-RELATED"/>
    <property type="match status" value="1"/>
</dbReference>
<sequence length="253" mass="28829">MIKLERHKRIIKTLNENGTISIAETTKELKCSEETIRKDIIELEKQGKLIRIHGGAYLADVYDKSLPTNLKKTFLKEEKMYMSDIAKEYIKENMLVTLDSSTTCLELAKKIVDLKMSVSIITNSLEIANVCSTSDKITLFLAGGILKTNSNSFIGHSVMDYLNYFVSDISFVSFPCIDMEFGLGDNTMEDLKIRTTMLKRSKNRILLLDHTKLAEASATVFSKNLNIDTIITDKKINKKWNEFFKKEGIDVKF</sequence>
<feature type="domain" description="HTH deoR-type" evidence="4">
    <location>
        <begin position="3"/>
        <end position="58"/>
    </location>
</feature>
<keyword evidence="1" id="KW-0805">Transcription regulation</keyword>
<gene>
    <name evidence="5" type="ORF">QQA45_01305</name>
</gene>
<comment type="caution">
    <text evidence="5">The sequence shown here is derived from an EMBL/GenBank/DDBJ whole genome shotgun (WGS) entry which is preliminary data.</text>
</comment>
<protein>
    <submittedName>
        <fullName evidence="5">DeoR/GlpR family DNA-binding transcription regulator</fullName>
    </submittedName>
</protein>
<dbReference type="GO" id="GO:0003677">
    <property type="term" value="F:DNA binding"/>
    <property type="evidence" value="ECO:0007669"/>
    <property type="project" value="UniProtKB-KW"/>
</dbReference>
<evidence type="ECO:0000313" key="6">
    <source>
        <dbReference type="Proteomes" id="UP001225134"/>
    </source>
</evidence>
<dbReference type="SUPFAM" id="SSF46785">
    <property type="entry name" value="Winged helix' DNA-binding domain"/>
    <property type="match status" value="1"/>
</dbReference>
<evidence type="ECO:0000256" key="1">
    <source>
        <dbReference type="ARBA" id="ARBA00023015"/>
    </source>
</evidence>
<name>A0ABT7HI25_9FUSO</name>
<evidence type="ECO:0000313" key="5">
    <source>
        <dbReference type="EMBL" id="MDK9580161.1"/>
    </source>
</evidence>
<dbReference type="Pfam" id="PF00455">
    <property type="entry name" value="DeoRC"/>
    <property type="match status" value="1"/>
</dbReference>
<dbReference type="InterPro" id="IPR036388">
    <property type="entry name" value="WH-like_DNA-bd_sf"/>
</dbReference>
<evidence type="ECO:0000256" key="2">
    <source>
        <dbReference type="ARBA" id="ARBA00023125"/>
    </source>
</evidence>
<dbReference type="RefSeq" id="WP_066729132.1">
    <property type="nucleotide sequence ID" value="NZ_CP160095.1"/>
</dbReference>